<accession>A0A0J8GDS0</accession>
<keyword evidence="3" id="KW-1185">Reference proteome</keyword>
<dbReference type="EMBL" id="AZHO01000006">
    <property type="protein sequence ID" value="KMT60810.1"/>
    <property type="molecule type" value="Genomic_DNA"/>
</dbReference>
<evidence type="ECO:0000313" key="3">
    <source>
        <dbReference type="Proteomes" id="UP000052258"/>
    </source>
</evidence>
<keyword evidence="1" id="KW-0812">Transmembrane</keyword>
<proteinExistence type="predicted"/>
<feature type="transmembrane region" description="Helical" evidence="1">
    <location>
        <begin position="12"/>
        <end position="31"/>
    </location>
</feature>
<protein>
    <submittedName>
        <fullName evidence="2">Uncharacterized protein</fullName>
    </submittedName>
</protein>
<name>A0A0J8GDS0_9LIST</name>
<comment type="caution">
    <text evidence="2">The sequence shown here is derived from an EMBL/GenBank/DDBJ whole genome shotgun (WGS) entry which is preliminary data.</text>
</comment>
<reference evidence="2 3" key="1">
    <citation type="journal article" date="2015" name="Genome Biol. Evol.">
        <title>Comparative Genomics of Listeria Sensu Lato: Genus-Wide Differences in Evolutionary Dynamics and the Progressive Gain of Complex, Potentially Pathogenicity-Related Traits through Lateral Gene Transfer.</title>
        <authorList>
            <person name="Chiara M."/>
            <person name="Caruso M."/>
            <person name="D'Erchia A.M."/>
            <person name="Manzari C."/>
            <person name="Fraccalvieri R."/>
            <person name="Goffredo E."/>
            <person name="Latorre L."/>
            <person name="Miccolupo A."/>
            <person name="Padalino I."/>
            <person name="Santagada G."/>
            <person name="Chiocco D."/>
            <person name="Pesole G."/>
            <person name="Horner D.S."/>
            <person name="Parisi A."/>
        </authorList>
    </citation>
    <scope>NUCLEOTIDE SEQUENCE [LARGE SCALE GENOMIC DNA]</scope>
    <source>
        <strain evidence="2 3">1991</strain>
    </source>
</reference>
<keyword evidence="1" id="KW-0472">Membrane</keyword>
<evidence type="ECO:0000256" key="1">
    <source>
        <dbReference type="SAM" id="Phobius"/>
    </source>
</evidence>
<keyword evidence="1" id="KW-1133">Transmembrane helix</keyword>
<evidence type="ECO:0000313" key="2">
    <source>
        <dbReference type="EMBL" id="KMT60810.1"/>
    </source>
</evidence>
<dbReference type="PATRIC" id="fig|1430899.3.peg.515"/>
<sequence length="40" mass="4217">MLQAINLLSGSAIKFLCTTAVFFIISAIPCFRGVKAASNV</sequence>
<organism evidence="2 3">
    <name type="scientific">Listeria fleischmannii 1991</name>
    <dbReference type="NCBI Taxonomy" id="1430899"/>
    <lineage>
        <taxon>Bacteria</taxon>
        <taxon>Bacillati</taxon>
        <taxon>Bacillota</taxon>
        <taxon>Bacilli</taxon>
        <taxon>Bacillales</taxon>
        <taxon>Listeriaceae</taxon>
        <taxon>Listeria</taxon>
    </lineage>
</organism>
<dbReference type="Proteomes" id="UP000052258">
    <property type="component" value="Unassembled WGS sequence"/>
</dbReference>
<gene>
    <name evidence="2" type="ORF">X560_0501</name>
</gene>
<dbReference type="AlphaFoldDB" id="A0A0J8GDS0"/>